<reference evidence="1" key="1">
    <citation type="submission" date="2014-11" db="EMBL/GenBank/DDBJ databases">
        <authorList>
            <person name="Amaro Gonzalez C."/>
        </authorList>
    </citation>
    <scope>NUCLEOTIDE SEQUENCE</scope>
</reference>
<organism evidence="1">
    <name type="scientific">Anguilla anguilla</name>
    <name type="common">European freshwater eel</name>
    <name type="synonym">Muraena anguilla</name>
    <dbReference type="NCBI Taxonomy" id="7936"/>
    <lineage>
        <taxon>Eukaryota</taxon>
        <taxon>Metazoa</taxon>
        <taxon>Chordata</taxon>
        <taxon>Craniata</taxon>
        <taxon>Vertebrata</taxon>
        <taxon>Euteleostomi</taxon>
        <taxon>Actinopterygii</taxon>
        <taxon>Neopterygii</taxon>
        <taxon>Teleostei</taxon>
        <taxon>Anguilliformes</taxon>
        <taxon>Anguillidae</taxon>
        <taxon>Anguilla</taxon>
    </lineage>
</organism>
<evidence type="ECO:0000313" key="1">
    <source>
        <dbReference type="EMBL" id="JAH55237.1"/>
    </source>
</evidence>
<dbReference type="EMBL" id="GBXM01053340">
    <property type="protein sequence ID" value="JAH55237.1"/>
    <property type="molecule type" value="Transcribed_RNA"/>
</dbReference>
<proteinExistence type="predicted"/>
<reference evidence="1" key="2">
    <citation type="journal article" date="2015" name="Fish Shellfish Immunol.">
        <title>Early steps in the European eel (Anguilla anguilla)-Vibrio vulnificus interaction in the gills: Role of the RtxA13 toxin.</title>
        <authorList>
            <person name="Callol A."/>
            <person name="Pajuelo D."/>
            <person name="Ebbesson L."/>
            <person name="Teles M."/>
            <person name="MacKenzie S."/>
            <person name="Amaro C."/>
        </authorList>
    </citation>
    <scope>NUCLEOTIDE SEQUENCE</scope>
</reference>
<accession>A0A0E9TP72</accession>
<sequence>MRLIRLHETSHFGGESCALQQNTGRVRREPPVSVNASWLSFF</sequence>
<dbReference type="AlphaFoldDB" id="A0A0E9TP72"/>
<protein>
    <submittedName>
        <fullName evidence="1">Uncharacterized protein</fullName>
    </submittedName>
</protein>
<name>A0A0E9TP72_ANGAN</name>